<evidence type="ECO:0000313" key="2">
    <source>
        <dbReference type="Proteomes" id="UP000507470"/>
    </source>
</evidence>
<evidence type="ECO:0000313" key="1">
    <source>
        <dbReference type="EMBL" id="CAC5412444.1"/>
    </source>
</evidence>
<gene>
    <name evidence="1" type="ORF">MCOR_45418</name>
</gene>
<sequence>MFLAKNHPKHEGKHAISVRGSTRLSTKCSKLDATTLEKIPAIDIRNEVKKIKNREMRFATKRPIAQNSATSDNNTSVNEASTSFEILSKIPKIPDDEIIMANVLQTQNMPAMVLDKPIAMMSDEIEHSMMPDEIELNMTEEERIPKIIPDEPRVTTTTTQNKTSLRVHVIIRLSDPKSKSTEKEKENRKEKKCLQWNWPDKTSLHIKNVWTKNF</sequence>
<accession>A0A6J8DV50</accession>
<dbReference type="EMBL" id="CACVKT020008014">
    <property type="protein sequence ID" value="CAC5412444.1"/>
    <property type="molecule type" value="Genomic_DNA"/>
</dbReference>
<protein>
    <submittedName>
        <fullName evidence="1">Uncharacterized protein</fullName>
    </submittedName>
</protein>
<keyword evidence="2" id="KW-1185">Reference proteome</keyword>
<dbReference type="AlphaFoldDB" id="A0A6J8DV50"/>
<organism evidence="1 2">
    <name type="scientific">Mytilus coruscus</name>
    <name type="common">Sea mussel</name>
    <dbReference type="NCBI Taxonomy" id="42192"/>
    <lineage>
        <taxon>Eukaryota</taxon>
        <taxon>Metazoa</taxon>
        <taxon>Spiralia</taxon>
        <taxon>Lophotrochozoa</taxon>
        <taxon>Mollusca</taxon>
        <taxon>Bivalvia</taxon>
        <taxon>Autobranchia</taxon>
        <taxon>Pteriomorphia</taxon>
        <taxon>Mytilida</taxon>
        <taxon>Mytiloidea</taxon>
        <taxon>Mytilidae</taxon>
        <taxon>Mytilinae</taxon>
        <taxon>Mytilus</taxon>
    </lineage>
</organism>
<dbReference type="Proteomes" id="UP000507470">
    <property type="component" value="Unassembled WGS sequence"/>
</dbReference>
<name>A0A6J8DV50_MYTCO</name>
<proteinExistence type="predicted"/>
<reference evidence="1 2" key="1">
    <citation type="submission" date="2020-06" db="EMBL/GenBank/DDBJ databases">
        <authorList>
            <person name="Li R."/>
            <person name="Bekaert M."/>
        </authorList>
    </citation>
    <scope>NUCLEOTIDE SEQUENCE [LARGE SCALE GENOMIC DNA]</scope>
    <source>
        <strain evidence="2">wild</strain>
    </source>
</reference>